<organism evidence="2 3">
    <name type="scientific">Bacillus cereus</name>
    <dbReference type="NCBI Taxonomy" id="1396"/>
    <lineage>
        <taxon>Bacteria</taxon>
        <taxon>Bacillati</taxon>
        <taxon>Bacillota</taxon>
        <taxon>Bacilli</taxon>
        <taxon>Bacillales</taxon>
        <taxon>Bacillaceae</taxon>
        <taxon>Bacillus</taxon>
        <taxon>Bacillus cereus group</taxon>
    </lineage>
</organism>
<evidence type="ECO:0000313" key="2">
    <source>
        <dbReference type="EMBL" id="PDZ93789.1"/>
    </source>
</evidence>
<comment type="caution">
    <text evidence="2">The sequence shown here is derived from an EMBL/GenBank/DDBJ whole genome shotgun (WGS) entry which is preliminary data.</text>
</comment>
<dbReference type="EMBL" id="NVMX01000407">
    <property type="protein sequence ID" value="PDZ93789.1"/>
    <property type="molecule type" value="Genomic_DNA"/>
</dbReference>
<proteinExistence type="predicted"/>
<reference evidence="2 3" key="1">
    <citation type="submission" date="2017-09" db="EMBL/GenBank/DDBJ databases">
        <title>Large-scale bioinformatics analysis of Bacillus genomes uncovers conserved roles of natural products in bacterial physiology.</title>
        <authorList>
            <consortium name="Agbiome Team Llc"/>
            <person name="Bleich R.M."/>
            <person name="Grubbs K.J."/>
            <person name="Santa Maria K.C."/>
            <person name="Allen S.E."/>
            <person name="Farag S."/>
            <person name="Shank E.A."/>
            <person name="Bowers A."/>
        </authorList>
    </citation>
    <scope>NUCLEOTIDE SEQUENCE [LARGE SCALE GENOMIC DNA]</scope>
    <source>
        <strain evidence="2 3">AFS092789</strain>
    </source>
</reference>
<gene>
    <name evidence="2" type="ORF">CON36_37320</name>
</gene>
<evidence type="ECO:0000256" key="1">
    <source>
        <dbReference type="SAM" id="Phobius"/>
    </source>
</evidence>
<protein>
    <submittedName>
        <fullName evidence="2">Uncharacterized protein</fullName>
    </submittedName>
</protein>
<keyword evidence="1" id="KW-0472">Membrane</keyword>
<sequence length="109" mass="12647">MLLKRIMTIPATLVFLLLVLLSIISSENTILSFLTIFLMMIFFMKKLSDLMKTRLRIRLHAKISNETAILQKSKEFNPTEILSISDKYARVYQEGKSKISFIMLFVSLI</sequence>
<accession>A0A9X6SRP4</accession>
<keyword evidence="1" id="KW-0812">Transmembrane</keyword>
<feature type="transmembrane region" description="Helical" evidence="1">
    <location>
        <begin position="7"/>
        <end position="24"/>
    </location>
</feature>
<dbReference type="AlphaFoldDB" id="A0A9X6SRP4"/>
<name>A0A9X6SRP4_BACCE</name>
<dbReference type="Proteomes" id="UP000219922">
    <property type="component" value="Unassembled WGS sequence"/>
</dbReference>
<keyword evidence="1" id="KW-1133">Transmembrane helix</keyword>
<feature type="non-terminal residue" evidence="2">
    <location>
        <position position="109"/>
    </location>
</feature>
<evidence type="ECO:0000313" key="3">
    <source>
        <dbReference type="Proteomes" id="UP000219922"/>
    </source>
</evidence>